<dbReference type="RefSeq" id="WP_379835538.1">
    <property type="nucleotide sequence ID" value="NZ_JBHRYQ010000001.1"/>
</dbReference>
<dbReference type="Proteomes" id="UP001595616">
    <property type="component" value="Unassembled WGS sequence"/>
</dbReference>
<dbReference type="Gene3D" id="3.40.50.410">
    <property type="entry name" value="von Willebrand factor, type A domain"/>
    <property type="match status" value="1"/>
</dbReference>
<dbReference type="InterPro" id="IPR036465">
    <property type="entry name" value="vWFA_dom_sf"/>
</dbReference>
<keyword evidence="1" id="KW-0812">Transmembrane</keyword>
<feature type="transmembrane region" description="Helical" evidence="1">
    <location>
        <begin position="12"/>
        <end position="30"/>
    </location>
</feature>
<organism evidence="2 3">
    <name type="scientific">Lacihabitans lacunae</name>
    <dbReference type="NCBI Taxonomy" id="1028214"/>
    <lineage>
        <taxon>Bacteria</taxon>
        <taxon>Pseudomonadati</taxon>
        <taxon>Bacteroidota</taxon>
        <taxon>Cytophagia</taxon>
        <taxon>Cytophagales</taxon>
        <taxon>Leadbetterellaceae</taxon>
        <taxon>Lacihabitans</taxon>
    </lineage>
</organism>
<dbReference type="SUPFAM" id="SSF53300">
    <property type="entry name" value="vWA-like"/>
    <property type="match status" value="1"/>
</dbReference>
<reference evidence="3" key="1">
    <citation type="journal article" date="2019" name="Int. J. Syst. Evol. Microbiol.">
        <title>The Global Catalogue of Microorganisms (GCM) 10K type strain sequencing project: providing services to taxonomists for standard genome sequencing and annotation.</title>
        <authorList>
            <consortium name="The Broad Institute Genomics Platform"/>
            <consortium name="The Broad Institute Genome Sequencing Center for Infectious Disease"/>
            <person name="Wu L."/>
            <person name="Ma J."/>
        </authorList>
    </citation>
    <scope>NUCLEOTIDE SEQUENCE [LARGE SCALE GENOMIC DNA]</scope>
    <source>
        <strain evidence="3">CECT 7956</strain>
    </source>
</reference>
<feature type="transmembrane region" description="Helical" evidence="1">
    <location>
        <begin position="42"/>
        <end position="63"/>
    </location>
</feature>
<evidence type="ECO:0000313" key="3">
    <source>
        <dbReference type="Proteomes" id="UP001595616"/>
    </source>
</evidence>
<keyword evidence="3" id="KW-1185">Reference proteome</keyword>
<proteinExistence type="predicted"/>
<dbReference type="PANTHER" id="PTHR37947:SF1">
    <property type="entry name" value="BLL2462 PROTEIN"/>
    <property type="match status" value="1"/>
</dbReference>
<sequence>MAPEIVFQTPVGYFFLCLLTGLVFSGIFYFRTTTFNKNQKVLLAIIRGALVTTIAFLLLNPLLKTINSIILKPKVVLVLDNSTSMLSAGKKNAEELLNSIKALSKSLTDKGFEMEVNTLDGTTLANDIDFNTQIFNQKKTNFSNSISEIENNYEGQNLTDLILVSDGIINDGITPKLRNANFRIHTVGFGDSTIKKDVRIYGLTANKLAYLGNKFTVSADISAFEFSGKTTSVSIKNGAGKILNKQNITFKSKDDFQTINFEIQADKIGKQRYTVEIASLEGEFTTKNNRRDFVIEVINGKEKVLFFAFAPHPDIKALKDIIEKNDLFEVKVEILQSMEPSKIGLEPFDILILHQVPDVYGSSAGIVSTLLAKQKPTFFFVGGKTNLPTFNGMQNVMGVSSDLNRLDKANAYINTSFNRFTIDEQFKDVIEKLPPLSLPFGDYKNQVGSETILFQSLSNIKTPRPLLALNLNGPRKSAVWVGEGIFQWRMEEFALSGAHFYVDEVFTKTLQLISIKEDKNKLRVYPLSDTYGIDEKVSFEAEAYNDIFEKIYDQKVTLNIIDEEKKVKTYNFEITKDRSRIEISGLKGGLYTYNATSNIQGKNQTSSGQFLVTEQDLESLNTVADFNFLRTLSNDHNGKFFKNSEILEIRNHLKKDNLVDKIISNEDLKDFINLRWLLALLVLLAAAEWIIRKYLGSY</sequence>
<evidence type="ECO:0000256" key="1">
    <source>
        <dbReference type="SAM" id="Phobius"/>
    </source>
</evidence>
<name>A0ABV7YRC5_9BACT</name>
<keyword evidence="1" id="KW-0472">Membrane</keyword>
<dbReference type="EMBL" id="JBHRYQ010000001">
    <property type="protein sequence ID" value="MFC3809904.1"/>
    <property type="molecule type" value="Genomic_DNA"/>
</dbReference>
<keyword evidence="1" id="KW-1133">Transmembrane helix</keyword>
<dbReference type="PANTHER" id="PTHR37947">
    <property type="entry name" value="BLL2462 PROTEIN"/>
    <property type="match status" value="1"/>
</dbReference>
<accession>A0ABV7YRC5</accession>
<comment type="caution">
    <text evidence="2">The sequence shown here is derived from an EMBL/GenBank/DDBJ whole genome shotgun (WGS) entry which is preliminary data.</text>
</comment>
<protein>
    <submittedName>
        <fullName evidence="2">VWA domain-containing protein</fullName>
    </submittedName>
</protein>
<evidence type="ECO:0000313" key="2">
    <source>
        <dbReference type="EMBL" id="MFC3809904.1"/>
    </source>
</evidence>
<gene>
    <name evidence="2" type="ORF">ACFOOI_04510</name>
</gene>